<dbReference type="Proteomes" id="UP000178930">
    <property type="component" value="Unassembled WGS sequence"/>
</dbReference>
<reference evidence="1 2" key="1">
    <citation type="journal article" date="2016" name="Nat. Commun.">
        <title>Thousands of microbial genomes shed light on interconnected biogeochemical processes in an aquifer system.</title>
        <authorList>
            <person name="Anantharaman K."/>
            <person name="Brown C.T."/>
            <person name="Hug L.A."/>
            <person name="Sharon I."/>
            <person name="Castelle C.J."/>
            <person name="Probst A.J."/>
            <person name="Thomas B.C."/>
            <person name="Singh A."/>
            <person name="Wilkins M.J."/>
            <person name="Karaoz U."/>
            <person name="Brodie E.L."/>
            <person name="Williams K.H."/>
            <person name="Hubbard S.S."/>
            <person name="Banfield J.F."/>
        </authorList>
    </citation>
    <scope>NUCLEOTIDE SEQUENCE [LARGE SCALE GENOMIC DNA]</scope>
</reference>
<accession>A0A1G1Y0D6</accession>
<evidence type="ECO:0000313" key="1">
    <source>
        <dbReference type="EMBL" id="OGY45306.1"/>
    </source>
</evidence>
<name>A0A1G1Y0D6_9BACT</name>
<dbReference type="EMBL" id="MHIB01000003">
    <property type="protein sequence ID" value="OGY45306.1"/>
    <property type="molecule type" value="Genomic_DNA"/>
</dbReference>
<evidence type="ECO:0000313" key="2">
    <source>
        <dbReference type="Proteomes" id="UP000178930"/>
    </source>
</evidence>
<organism evidence="1 2">
    <name type="scientific">Candidatus Buchananbacteria bacterium RIFCSPHIGHO2_01_FULL_39_14</name>
    <dbReference type="NCBI Taxonomy" id="1797532"/>
    <lineage>
        <taxon>Bacteria</taxon>
        <taxon>Candidatus Buchananiibacteriota</taxon>
    </lineage>
</organism>
<sequence>MTKRKEVAVMADQDREVKKVVDFFQSAVLKGYSILGKKFVLTVDDGQGGERTVEVVVKGARLTSDSKEFALIVLADGLHITFETDPRRAILGSEIVAVTEK</sequence>
<dbReference type="STRING" id="1797532.A2729_00500"/>
<gene>
    <name evidence="1" type="ORF">A2729_00500</name>
</gene>
<protein>
    <submittedName>
        <fullName evidence="1">Uncharacterized protein</fullName>
    </submittedName>
</protein>
<proteinExistence type="predicted"/>
<comment type="caution">
    <text evidence="1">The sequence shown here is derived from an EMBL/GenBank/DDBJ whole genome shotgun (WGS) entry which is preliminary data.</text>
</comment>
<dbReference type="AlphaFoldDB" id="A0A1G1Y0D6"/>